<comment type="caution">
    <text evidence="1">The sequence shown here is derived from an EMBL/GenBank/DDBJ whole genome shotgun (WGS) entry which is preliminary data.</text>
</comment>
<proteinExistence type="predicted"/>
<reference evidence="1" key="1">
    <citation type="journal article" date="2020" name="Nat. Commun.">
        <title>Large-scale genome sequencing of mycorrhizal fungi provides insights into the early evolution of symbiotic traits.</title>
        <authorList>
            <person name="Miyauchi S."/>
            <person name="Kiss E."/>
            <person name="Kuo A."/>
            <person name="Drula E."/>
            <person name="Kohler A."/>
            <person name="Sanchez-Garcia M."/>
            <person name="Morin E."/>
            <person name="Andreopoulos B."/>
            <person name="Barry K.W."/>
            <person name="Bonito G."/>
            <person name="Buee M."/>
            <person name="Carver A."/>
            <person name="Chen C."/>
            <person name="Cichocki N."/>
            <person name="Clum A."/>
            <person name="Culley D."/>
            <person name="Crous P.W."/>
            <person name="Fauchery L."/>
            <person name="Girlanda M."/>
            <person name="Hayes R.D."/>
            <person name="Keri Z."/>
            <person name="LaButti K."/>
            <person name="Lipzen A."/>
            <person name="Lombard V."/>
            <person name="Magnuson J."/>
            <person name="Maillard F."/>
            <person name="Murat C."/>
            <person name="Nolan M."/>
            <person name="Ohm R.A."/>
            <person name="Pangilinan J."/>
            <person name="Pereira M.F."/>
            <person name="Perotto S."/>
            <person name="Peter M."/>
            <person name="Pfister S."/>
            <person name="Riley R."/>
            <person name="Sitrit Y."/>
            <person name="Stielow J.B."/>
            <person name="Szollosi G."/>
            <person name="Zifcakova L."/>
            <person name="Stursova M."/>
            <person name="Spatafora J.W."/>
            <person name="Tedersoo L."/>
            <person name="Vaario L.M."/>
            <person name="Yamada A."/>
            <person name="Yan M."/>
            <person name="Wang P."/>
            <person name="Xu J."/>
            <person name="Bruns T."/>
            <person name="Baldrian P."/>
            <person name="Vilgalys R."/>
            <person name="Dunand C."/>
            <person name="Henrissat B."/>
            <person name="Grigoriev I.V."/>
            <person name="Hibbett D."/>
            <person name="Nagy L.G."/>
            <person name="Martin F.M."/>
        </authorList>
    </citation>
    <scope>NUCLEOTIDE SEQUENCE</scope>
    <source>
        <strain evidence="1">UP504</strain>
    </source>
</reference>
<dbReference type="AlphaFoldDB" id="A0A9P6AP66"/>
<sequence>MKCILLGQRRGVLRQVTRLLSTKPVQFPVAPKRKLEVEGIETPTWSVNELLASYPAPSLSSSTLMRLHKTSALLPPPESSTEFNVLKGEMEELVKLVEAVKLVDASAFEADGRVWPKDVGIQGVVPTEEDAGPTGKHPDILRHAAKTVDDFYVVELPTTSKMK</sequence>
<protein>
    <submittedName>
        <fullName evidence="1">Uncharacterized protein</fullName>
    </submittedName>
</protein>
<gene>
    <name evidence="1" type="ORF">BS47DRAFT_1487926</name>
</gene>
<evidence type="ECO:0000313" key="1">
    <source>
        <dbReference type="EMBL" id="KAF9509479.1"/>
    </source>
</evidence>
<organism evidence="1 2">
    <name type="scientific">Hydnum rufescens UP504</name>
    <dbReference type="NCBI Taxonomy" id="1448309"/>
    <lineage>
        <taxon>Eukaryota</taxon>
        <taxon>Fungi</taxon>
        <taxon>Dikarya</taxon>
        <taxon>Basidiomycota</taxon>
        <taxon>Agaricomycotina</taxon>
        <taxon>Agaricomycetes</taxon>
        <taxon>Cantharellales</taxon>
        <taxon>Hydnaceae</taxon>
        <taxon>Hydnum</taxon>
    </lineage>
</organism>
<dbReference type="OrthoDB" id="5522061at2759"/>
<keyword evidence="2" id="KW-1185">Reference proteome</keyword>
<name>A0A9P6AP66_9AGAM</name>
<dbReference type="Proteomes" id="UP000886523">
    <property type="component" value="Unassembled WGS sequence"/>
</dbReference>
<dbReference type="EMBL" id="MU129034">
    <property type="protein sequence ID" value="KAF9509479.1"/>
    <property type="molecule type" value="Genomic_DNA"/>
</dbReference>
<accession>A0A9P6AP66</accession>
<evidence type="ECO:0000313" key="2">
    <source>
        <dbReference type="Proteomes" id="UP000886523"/>
    </source>
</evidence>